<feature type="domain" description="NAD(P)-binding" evidence="1">
    <location>
        <begin position="7"/>
        <end position="182"/>
    </location>
</feature>
<dbReference type="Proteomes" id="UP000005940">
    <property type="component" value="Chromosome"/>
</dbReference>
<name>I2NA16_STRT9</name>
<dbReference type="PANTHER" id="PTHR15020">
    <property type="entry name" value="FLAVIN REDUCTASE-RELATED"/>
    <property type="match status" value="1"/>
</dbReference>
<dbReference type="PANTHER" id="PTHR15020:SF50">
    <property type="entry name" value="UPF0659 PROTEIN YMR090W"/>
    <property type="match status" value="1"/>
</dbReference>
<organism evidence="2 3">
    <name type="scientific">Streptomyces tsukubensis (strain DSM 42081 / NBRC 108919 / NRRL 18488 / 9993)</name>
    <dbReference type="NCBI Taxonomy" id="1114943"/>
    <lineage>
        <taxon>Bacteria</taxon>
        <taxon>Bacillati</taxon>
        <taxon>Actinomycetota</taxon>
        <taxon>Actinomycetes</taxon>
        <taxon>Kitasatosporales</taxon>
        <taxon>Streptomycetaceae</taxon>
        <taxon>Streptomyces</taxon>
    </lineage>
</organism>
<sequence>MLIVLAGATGRTGRRLIPLLTAAGHATRALTRSEGPVPGAEAHRCDLAAADPGELDLAVAGADAVVWLAGPGGGAVEDAERLDNTGCCALVDACVRQGVRRFVLVTSKGTDAPGRAPEFLRPYLEIKAKAEAHLAGSGLDWSVLRPGGLTDAEPTGRVVLGEGLARGKVTRADVAAVVAELVGRHDQSGRALEVLDGELAPAEAFDAVTPSVNIVDFLFDLRRLGRVHLAVFGGSTGEAMAEAKVHFTDWQVSERYVNYFEGPELHFSRRTRWRLQFGEGPGRHSGKPEYWVMVHNERGEGVFRFGLLRPEGSEEHDPELVAAYRVFRDHYTQRQTPSAPGPR</sequence>
<evidence type="ECO:0000313" key="2">
    <source>
        <dbReference type="EMBL" id="QKM66383.1"/>
    </source>
</evidence>
<keyword evidence="3" id="KW-1185">Reference proteome</keyword>
<dbReference type="InterPro" id="IPR016040">
    <property type="entry name" value="NAD(P)-bd_dom"/>
</dbReference>
<dbReference type="InterPro" id="IPR036291">
    <property type="entry name" value="NAD(P)-bd_dom_sf"/>
</dbReference>
<accession>I2NA16</accession>
<protein>
    <submittedName>
        <fullName evidence="2">SDR family NAD(P)-dependent oxidoreductase</fullName>
    </submittedName>
</protein>
<reference evidence="2 3" key="1">
    <citation type="journal article" date="2012" name="J. Bacteriol.">
        <title>Draft genome of Streptomyces tsukubaensis NRRL 18488, the producer of the clinically important immunosuppressant tacrolimus (FK506).</title>
        <authorList>
            <person name="Barreiro C."/>
            <person name="Prieto C."/>
            <person name="Sola-Landa A."/>
            <person name="Solera E."/>
            <person name="Martinez-Castro M."/>
            <person name="Perez-Redondo R."/>
            <person name="Garcia-Estrada C."/>
            <person name="Aparicio J.F."/>
            <person name="Fernandez-Martinez L.T."/>
            <person name="Santos-Aberturas J."/>
            <person name="Salehi-Najafabadi Z."/>
            <person name="Rodriguez-Garcia A."/>
            <person name="Tauch A."/>
            <person name="Martin J.F."/>
        </authorList>
    </citation>
    <scope>NUCLEOTIDE SEQUENCE [LARGE SCALE GENOMIC DNA]</scope>
    <source>
        <strain evidence="3">DSM 42081 / NBRC 108919 / NRRL 18488 / 9993</strain>
    </source>
</reference>
<dbReference type="CDD" id="cd05243">
    <property type="entry name" value="SDR_a5"/>
    <property type="match status" value="1"/>
</dbReference>
<dbReference type="EMBL" id="CP029159">
    <property type="protein sequence ID" value="QKM66383.1"/>
    <property type="molecule type" value="Genomic_DNA"/>
</dbReference>
<dbReference type="SUPFAM" id="SSF51735">
    <property type="entry name" value="NAD(P)-binding Rossmann-fold domains"/>
    <property type="match status" value="1"/>
</dbReference>
<evidence type="ECO:0000313" key="3">
    <source>
        <dbReference type="Proteomes" id="UP000005940"/>
    </source>
</evidence>
<proteinExistence type="predicted"/>
<dbReference type="RefSeq" id="WP_006345276.1">
    <property type="nucleotide sequence ID" value="NZ_CP029159.1"/>
</dbReference>
<dbReference type="Gene3D" id="3.40.50.720">
    <property type="entry name" value="NAD(P)-binding Rossmann-like Domain"/>
    <property type="match status" value="1"/>
</dbReference>
<dbReference type="AlphaFoldDB" id="I2NA16"/>
<gene>
    <name evidence="2" type="ORF">STSU_003615</name>
</gene>
<dbReference type="Pfam" id="PF13460">
    <property type="entry name" value="NAD_binding_10"/>
    <property type="match status" value="1"/>
</dbReference>
<evidence type="ECO:0000259" key="1">
    <source>
        <dbReference type="Pfam" id="PF13460"/>
    </source>
</evidence>